<keyword evidence="1" id="KW-0812">Transmembrane</keyword>
<sequence length="173" mass="20089">MKKILYNLATVALLIFLILKLLVDYCKVPSIYITVGGMVLTLLYCIYFSKKYTIMRFNLKSLCLLILVYNNLITVAINASTVVSNLVIFNDKFMYMVILAKWSYLISNFYFAYRAYVSKKHRCLATIYILVAYFNILEMFLSIEAVLEFLAVILDYGLGKYGRINNIQKKIDK</sequence>
<accession>A0ABT7HLH4</accession>
<evidence type="ECO:0000256" key="1">
    <source>
        <dbReference type="SAM" id="Phobius"/>
    </source>
</evidence>
<feature type="transmembrane region" description="Helical" evidence="1">
    <location>
        <begin position="5"/>
        <end position="23"/>
    </location>
</feature>
<feature type="transmembrane region" description="Helical" evidence="1">
    <location>
        <begin position="125"/>
        <end position="154"/>
    </location>
</feature>
<feature type="transmembrane region" description="Helical" evidence="1">
    <location>
        <begin position="29"/>
        <end position="49"/>
    </location>
</feature>
<dbReference type="RefSeq" id="WP_285153171.1">
    <property type="nucleotide sequence ID" value="NZ_JASSPP010000008.1"/>
</dbReference>
<proteinExistence type="predicted"/>
<name>A0ABT7HLH4_9FUSO</name>
<reference evidence="2 3" key="1">
    <citation type="submission" date="2023-06" db="EMBL/GenBank/DDBJ databases">
        <title>Antibody response to the Sneathia vaginalis cytopathogenic toxin A during pregnancy.</title>
        <authorList>
            <person name="Mccoy Z.T."/>
            <person name="Serrano M.G."/>
            <person name="Spaine K."/>
            <person name="Edwards D.J."/>
            <person name="Buck G.A."/>
            <person name="Jefferson K."/>
        </authorList>
    </citation>
    <scope>NUCLEOTIDE SEQUENCE [LARGE SCALE GENOMIC DNA]</scope>
    <source>
        <strain evidence="2 3">CCUG 42621</strain>
    </source>
</reference>
<feature type="transmembrane region" description="Helical" evidence="1">
    <location>
        <begin position="61"/>
        <end position="81"/>
    </location>
</feature>
<organism evidence="2 3">
    <name type="scientific">Sneathia sanguinegens</name>
    <dbReference type="NCBI Taxonomy" id="40543"/>
    <lineage>
        <taxon>Bacteria</taxon>
        <taxon>Fusobacteriati</taxon>
        <taxon>Fusobacteriota</taxon>
        <taxon>Fusobacteriia</taxon>
        <taxon>Fusobacteriales</taxon>
        <taxon>Leptotrichiaceae</taxon>
        <taxon>Sneathia</taxon>
    </lineage>
</organism>
<dbReference type="Proteomes" id="UP001225134">
    <property type="component" value="Unassembled WGS sequence"/>
</dbReference>
<protein>
    <submittedName>
        <fullName evidence="2">Uncharacterized protein</fullName>
    </submittedName>
</protein>
<keyword evidence="1" id="KW-0472">Membrane</keyword>
<evidence type="ECO:0000313" key="3">
    <source>
        <dbReference type="Proteomes" id="UP001225134"/>
    </source>
</evidence>
<feature type="transmembrane region" description="Helical" evidence="1">
    <location>
        <begin position="93"/>
        <end position="113"/>
    </location>
</feature>
<gene>
    <name evidence="2" type="ORF">QQA45_05315</name>
</gene>
<comment type="caution">
    <text evidence="2">The sequence shown here is derived from an EMBL/GenBank/DDBJ whole genome shotgun (WGS) entry which is preliminary data.</text>
</comment>
<keyword evidence="3" id="KW-1185">Reference proteome</keyword>
<evidence type="ECO:0000313" key="2">
    <source>
        <dbReference type="EMBL" id="MDK9580932.1"/>
    </source>
</evidence>
<dbReference type="EMBL" id="JASSPP010000008">
    <property type="protein sequence ID" value="MDK9580932.1"/>
    <property type="molecule type" value="Genomic_DNA"/>
</dbReference>
<keyword evidence="1" id="KW-1133">Transmembrane helix</keyword>